<name>A0A964UMY3_9ACTN</name>
<reference evidence="8" key="1">
    <citation type="submission" date="2020-01" db="EMBL/GenBank/DDBJ databases">
        <title>Whole-genome analyses of novel actinobacteria.</title>
        <authorList>
            <person name="Sahin N."/>
        </authorList>
    </citation>
    <scope>NUCLEOTIDE SEQUENCE</scope>
    <source>
        <strain evidence="8">YC537</strain>
    </source>
</reference>
<dbReference type="InterPro" id="IPR015882">
    <property type="entry name" value="HEX_bac_N"/>
</dbReference>
<dbReference type="PANTHER" id="PTHR13170:SF16">
    <property type="entry name" value="PROTEIN O-GLCNACASE"/>
    <property type="match status" value="1"/>
</dbReference>
<dbReference type="Gene3D" id="3.30.379.10">
    <property type="entry name" value="Chitobiase/beta-hexosaminidase domain 2-like"/>
    <property type="match status" value="1"/>
</dbReference>
<evidence type="ECO:0000313" key="8">
    <source>
        <dbReference type="EMBL" id="NBE52016.1"/>
    </source>
</evidence>
<feature type="region of interest" description="Disordered" evidence="4">
    <location>
        <begin position="850"/>
        <end position="891"/>
    </location>
</feature>
<feature type="region of interest" description="Disordered" evidence="4">
    <location>
        <begin position="28"/>
        <end position="54"/>
    </location>
</feature>
<comment type="caution">
    <text evidence="8">The sequence shown here is derived from an EMBL/GenBank/DDBJ whole genome shotgun (WGS) entry which is preliminary data.</text>
</comment>
<comment type="similarity">
    <text evidence="3">Belongs to the glycosyl hydrolase 84 family.</text>
</comment>
<dbReference type="PROSITE" id="PS50022">
    <property type="entry name" value="FA58C_3"/>
    <property type="match status" value="1"/>
</dbReference>
<feature type="domain" description="GH84" evidence="7">
    <location>
        <begin position="210"/>
        <end position="490"/>
    </location>
</feature>
<sequence length="988" mass="106027">MQVRRTKRLAAIAAAVIGGLLGGAPGALAAPPGPTGPGLGTPDRDTDTGTDTPAAAHALPQVWPRPQSVQAAGAAVRVGEQVYLLTDEDADPYAVDALRTLLRDAGARRVTEVDDPARLPAGGLVVRAGQATGTHRSGAGAALRALRSADRADLPRGGYRLAVGEVSGRPTLALEGVGGDGLFHAVQTLRQLFDDGTLPGVRIRDWPGTGVRGLTEGFYGTPWTREQRLEQLDFLGRTKQNRYVYAPGDDPYRQARWREPYPAAQRADFRALAERAARNHVTLAWTVAPGQAMCLSSDDDLKALLRKVDAMWALGARAFQLQFQDVSYSEWHCDADAETFGSGPKAAARAQAKVADALAAHLRKRYEGSAPLSLMPTEYYQDGATEYREALAGALDDRVQVAWTGVGVVPKTITGRELAGAREAFGHPLVTMDNYPVNDFAQDRIFLGPYMGREPAVATGSVALLANAMEQPVASRIPLFTAADYAWNPRAYKPQESWKAAVEDAAAVTGGSPERRAAVRALAGNTASSVLGAEESAYLRPLMDAFWRARTDGDRKRVEAAGQRLKAAFTVLRETPQRLRDTDLGAEVAPWSEQLGRYGRAGEAAVDMLLDQARGDGARAWQHRRALDAARDAVRAGRATVGKGVLDPFLDRAQKESARWSGTSAERGEATGDDSSYTVRLPRPRPIEAVTAMTEPGAEGAVQAHVPGEGWRTLGRLGAGGWTETAAKGLKADAVRVTAAAQHVVPWFADGADASFALTRGETDAEIGGPAQRVTAELTSRRPVDVKARLGVKAPKGVEVRVPRESTVPRGTDVKIPVEVTIPEGTPAGSYDVPVSYGGETRTLTVRAYPRTGGPDLIRTAKASSSGDETEDFPARSAADGDPETRWSSPAEDSAWWQAELDRPVRLGRVALHWQDAYAAAYRVQVSADGHDWRTAATVRDGRGGKESVRMDERDVRYVRVQGDKRATRFGYSLWQVEAHEVRADAAP</sequence>
<feature type="domain" description="F5/8 type C" evidence="6">
    <location>
        <begin position="847"/>
        <end position="982"/>
    </location>
</feature>
<dbReference type="GO" id="GO:0005975">
    <property type="term" value="P:carbohydrate metabolic process"/>
    <property type="evidence" value="ECO:0007669"/>
    <property type="project" value="UniProtKB-ARBA"/>
</dbReference>
<dbReference type="InterPro" id="IPR000421">
    <property type="entry name" value="FA58C"/>
</dbReference>
<dbReference type="AlphaFoldDB" id="A0A964UMY3"/>
<evidence type="ECO:0000259" key="6">
    <source>
        <dbReference type="PROSITE" id="PS50022"/>
    </source>
</evidence>
<dbReference type="PROSITE" id="PS52009">
    <property type="entry name" value="GH84"/>
    <property type="match status" value="1"/>
</dbReference>
<dbReference type="InterPro" id="IPR008979">
    <property type="entry name" value="Galactose-bd-like_sf"/>
</dbReference>
<dbReference type="Pfam" id="PF02838">
    <property type="entry name" value="Glyco_hydro_20b"/>
    <property type="match status" value="1"/>
</dbReference>
<organism evidence="8 9">
    <name type="scientific">Streptomyces boluensis</name>
    <dbReference type="NCBI Taxonomy" id="1775135"/>
    <lineage>
        <taxon>Bacteria</taxon>
        <taxon>Bacillati</taxon>
        <taxon>Actinomycetota</taxon>
        <taxon>Actinomycetes</taxon>
        <taxon>Kitasatosporales</taxon>
        <taxon>Streptomycetaceae</taxon>
        <taxon>Streptomyces</taxon>
    </lineage>
</organism>
<dbReference type="RefSeq" id="WP_161696571.1">
    <property type="nucleotide sequence ID" value="NZ_JAAAHS010000063.1"/>
</dbReference>
<dbReference type="GO" id="GO:1901135">
    <property type="term" value="P:carbohydrate derivative metabolic process"/>
    <property type="evidence" value="ECO:0007669"/>
    <property type="project" value="UniProtKB-ARBA"/>
</dbReference>
<keyword evidence="5" id="KW-0732">Signal</keyword>
<dbReference type="SUPFAM" id="SSF49785">
    <property type="entry name" value="Galactose-binding domain-like"/>
    <property type="match status" value="1"/>
</dbReference>
<dbReference type="InterPro" id="IPR017853">
    <property type="entry name" value="GH"/>
</dbReference>
<dbReference type="Proteomes" id="UP000598297">
    <property type="component" value="Unassembled WGS sequence"/>
</dbReference>
<dbReference type="GO" id="GO:0015929">
    <property type="term" value="F:hexosaminidase activity"/>
    <property type="evidence" value="ECO:0007669"/>
    <property type="project" value="UniProtKB-ARBA"/>
</dbReference>
<feature type="chain" id="PRO_5037585133" evidence="5">
    <location>
        <begin position="30"/>
        <end position="988"/>
    </location>
</feature>
<accession>A0A964UMY3</accession>
<evidence type="ECO:0000313" key="9">
    <source>
        <dbReference type="Proteomes" id="UP000598297"/>
    </source>
</evidence>
<evidence type="ECO:0000259" key="7">
    <source>
        <dbReference type="PROSITE" id="PS52009"/>
    </source>
</evidence>
<keyword evidence="9" id="KW-1185">Reference proteome</keyword>
<dbReference type="InterPro" id="IPR011496">
    <property type="entry name" value="O-GlcNAcase_cat"/>
</dbReference>
<dbReference type="InterPro" id="IPR051822">
    <property type="entry name" value="Glycosyl_Hydrolase_84"/>
</dbReference>
<evidence type="ECO:0000256" key="4">
    <source>
        <dbReference type="SAM" id="MobiDB-lite"/>
    </source>
</evidence>
<dbReference type="SUPFAM" id="SSF51445">
    <property type="entry name" value="(Trans)glycosidases"/>
    <property type="match status" value="1"/>
</dbReference>
<feature type="signal peptide" evidence="5">
    <location>
        <begin position="1"/>
        <end position="29"/>
    </location>
</feature>
<dbReference type="Gene3D" id="2.60.120.260">
    <property type="entry name" value="Galactose-binding domain-like"/>
    <property type="match status" value="1"/>
</dbReference>
<evidence type="ECO:0000256" key="2">
    <source>
        <dbReference type="ARBA" id="ARBA00023295"/>
    </source>
</evidence>
<evidence type="ECO:0000256" key="1">
    <source>
        <dbReference type="ARBA" id="ARBA00022801"/>
    </source>
</evidence>
<dbReference type="InterPro" id="IPR029018">
    <property type="entry name" value="Hex-like_dom2"/>
</dbReference>
<gene>
    <name evidence="8" type="ORF">GUY60_11395</name>
</gene>
<dbReference type="SUPFAM" id="SSF55545">
    <property type="entry name" value="beta-N-acetylhexosaminidase-like domain"/>
    <property type="match status" value="1"/>
</dbReference>
<dbReference type="InterPro" id="IPR049019">
    <property type="entry name" value="NagJ-like_helical"/>
</dbReference>
<dbReference type="OrthoDB" id="9760892at2"/>
<keyword evidence="2 3" id="KW-0326">Glycosidase</keyword>
<proteinExistence type="inferred from homology"/>
<dbReference type="PANTHER" id="PTHR13170">
    <property type="entry name" value="O-GLCNACASE"/>
    <property type="match status" value="1"/>
</dbReference>
<feature type="region of interest" description="Disordered" evidence="4">
    <location>
        <begin position="657"/>
        <end position="680"/>
    </location>
</feature>
<feature type="active site" description="Proton donor" evidence="3">
    <location>
        <position position="325"/>
    </location>
</feature>
<evidence type="ECO:0000256" key="3">
    <source>
        <dbReference type="PROSITE-ProRule" id="PRU01353"/>
    </source>
</evidence>
<keyword evidence="1 3" id="KW-0378">Hydrolase</keyword>
<dbReference type="Pfam" id="PF07555">
    <property type="entry name" value="NAGidase"/>
    <property type="match status" value="1"/>
</dbReference>
<evidence type="ECO:0000256" key="5">
    <source>
        <dbReference type="SAM" id="SignalP"/>
    </source>
</evidence>
<dbReference type="Pfam" id="PF21774">
    <property type="entry name" value="NagJ_C"/>
    <property type="match status" value="1"/>
</dbReference>
<dbReference type="SUPFAM" id="SSF140657">
    <property type="entry name" value="Hyaluronidase post-catalytic domain-like"/>
    <property type="match status" value="1"/>
</dbReference>
<dbReference type="Pfam" id="PF00754">
    <property type="entry name" value="F5_F8_type_C"/>
    <property type="match status" value="1"/>
</dbReference>
<dbReference type="Gene3D" id="3.20.20.80">
    <property type="entry name" value="Glycosidases"/>
    <property type="match status" value="1"/>
</dbReference>
<dbReference type="EMBL" id="JAAAHS010000063">
    <property type="protein sequence ID" value="NBE52016.1"/>
    <property type="molecule type" value="Genomic_DNA"/>
</dbReference>
<protein>
    <submittedName>
        <fullName evidence="8">Hyaluronidase</fullName>
    </submittedName>
</protein>
<dbReference type="Gene3D" id="1.20.58.460">
    <property type="entry name" value="Hyaluronidase post-catalytic domain-like"/>
    <property type="match status" value="1"/>
</dbReference>